<dbReference type="EMBL" id="LT607754">
    <property type="protein sequence ID" value="SCG66672.1"/>
    <property type="molecule type" value="Genomic_DNA"/>
</dbReference>
<keyword evidence="4" id="KW-1185">Reference proteome</keyword>
<feature type="transmembrane region" description="Helical" evidence="2">
    <location>
        <begin position="1009"/>
        <end position="1033"/>
    </location>
</feature>
<dbReference type="PANTHER" id="PTHR32063:SF4">
    <property type="entry name" value="SLR6043 PROTEIN"/>
    <property type="match status" value="1"/>
</dbReference>
<evidence type="ECO:0000256" key="2">
    <source>
        <dbReference type="SAM" id="Phobius"/>
    </source>
</evidence>
<keyword evidence="2" id="KW-0472">Membrane</keyword>
<feature type="transmembrane region" description="Helical" evidence="2">
    <location>
        <begin position="541"/>
        <end position="561"/>
    </location>
</feature>
<feature type="transmembrane region" description="Helical" evidence="2">
    <location>
        <begin position="905"/>
        <end position="923"/>
    </location>
</feature>
<dbReference type="GO" id="GO:0042910">
    <property type="term" value="F:xenobiotic transmembrane transporter activity"/>
    <property type="evidence" value="ECO:0007669"/>
    <property type="project" value="TreeGrafter"/>
</dbReference>
<dbReference type="InterPro" id="IPR001036">
    <property type="entry name" value="Acrflvin-R"/>
</dbReference>
<sequence length="1073" mass="114403">MMRWIVGSSVKYQRLVLAIAVALMAVGFVQLRNTSVEALPEFGPVRVDVQVEALGLSAEEVENLITNPMENEFFNGIPWLAKLESRTLPGLSSMEMTFEPGTDPIRARQVVQERLTMVAMLPAASSRPPLVVQPLSSTSRLMMVGLSSQDRSLIDMSLLSRWTIVPRLLSVPGVANVAIWGFRDRQLQVQVDPAKLMQHGVTLDQVLRTSANALWVSPLTFVEASTPGLGGFIDTANQRIEIQHNQPIKTAADLGKVTVQGAENRGVLLGDVTQIVEDHQLLIGDAVVQDAPSLMLVVERFPGAKVSDVTRDVEAALDELRPAMPNVQIDTTVYRPATFIEKMVDNLTTTLILGAILLLLVLGAFLFSWRTALVSLLTIASAVAVTVLVLSWFGVPLNMMSLAGLVMALAIVVDDAVVAVDNVRQRLRQRREDASDAPVSDTIRGAILDVRGPLFVAALIAAVSVVPLFVLDGVRGAFLTPVAQGFLAATVVSLVVALTVAPVLATLLLSRPSLQHGPSPLARALERAYGALLPRLLRRPVWSYALVGLLVVAGLVALPFLGSRPLSPTLQERDLLITWEAPPGASRPEMNRITSALSAELRAVRGVRDVGAHTGRALASDQVVNMNSGEVWLSIDPAADYGRTLAAVQQVVDGYPGVQSDVITYSDKRIREVVTRGATEDLTVRIYGNDYAVLNEKAQEVLGIISAIDGVTEPRVRTAQVAPTVEIEVSVAKAAKYGLKPGDVRRAAATLISSTVAGNLFDDQKVFEVVVWGVPAVRQNLSTIQSLLIDAPVGGPGGGPTQVRLADVADVRVVAKPEVITHDQVSRSMDVVANVRGRGLGAVTTEVKNRLQQVTFPREHHLEVLGEAQAKASSDFRVWTFVIGAVILIFFLLQAGFGSWRVASLYFLLLPTALAGGLLLAAVDRAAVSVVALLGLLTVLAMAVRGGILQIKRYQQLEDEGHVPGADLVELGSRQQLIPAVAAILAAGLALVPMAIYGGVSGLEIASPLALIILGGLITTALLNLLVLPVLYLRFAVRSPSVPPSEPRAGSLPAPRPQPEAAGKEPTSSPAPA</sequence>
<keyword evidence="2" id="KW-0812">Transmembrane</keyword>
<dbReference type="Gene3D" id="3.30.70.1320">
    <property type="entry name" value="Multidrug efflux transporter AcrB pore domain like"/>
    <property type="match status" value="1"/>
</dbReference>
<gene>
    <name evidence="3" type="ORF">GA0070613_4191</name>
</gene>
<feature type="transmembrane region" description="Helical" evidence="2">
    <location>
        <begin position="876"/>
        <end position="893"/>
    </location>
</feature>
<organism evidence="3 4">
    <name type="scientific">Micromonospora inositola</name>
    <dbReference type="NCBI Taxonomy" id="47865"/>
    <lineage>
        <taxon>Bacteria</taxon>
        <taxon>Bacillati</taxon>
        <taxon>Actinomycetota</taxon>
        <taxon>Actinomycetes</taxon>
        <taxon>Micromonosporales</taxon>
        <taxon>Micromonosporaceae</taxon>
        <taxon>Micromonospora</taxon>
    </lineage>
</organism>
<dbReference type="AlphaFoldDB" id="A0A1C5J7Y3"/>
<keyword evidence="2" id="KW-1133">Transmembrane helix</keyword>
<dbReference type="PANTHER" id="PTHR32063">
    <property type="match status" value="1"/>
</dbReference>
<accession>A0A1C5J7Y3</accession>
<dbReference type="SUPFAM" id="SSF82866">
    <property type="entry name" value="Multidrug efflux transporter AcrB transmembrane domain"/>
    <property type="match status" value="2"/>
</dbReference>
<feature type="transmembrane region" description="Helical" evidence="2">
    <location>
        <begin position="977"/>
        <end position="997"/>
    </location>
</feature>
<dbReference type="GO" id="GO:0005886">
    <property type="term" value="C:plasma membrane"/>
    <property type="evidence" value="ECO:0007669"/>
    <property type="project" value="TreeGrafter"/>
</dbReference>
<dbReference type="InterPro" id="IPR027463">
    <property type="entry name" value="AcrB_DN_DC_subdom"/>
</dbReference>
<dbReference type="Gene3D" id="3.30.70.1430">
    <property type="entry name" value="Multidrug efflux transporter AcrB pore domain"/>
    <property type="match status" value="2"/>
</dbReference>
<dbReference type="PRINTS" id="PR00702">
    <property type="entry name" value="ACRIFLAVINRP"/>
</dbReference>
<proteinExistence type="predicted"/>
<dbReference type="RefSeq" id="WP_089013799.1">
    <property type="nucleotide sequence ID" value="NZ_LT607754.1"/>
</dbReference>
<feature type="region of interest" description="Disordered" evidence="1">
    <location>
        <begin position="1039"/>
        <end position="1073"/>
    </location>
</feature>
<feature type="transmembrane region" description="Helical" evidence="2">
    <location>
        <begin position="454"/>
        <end position="474"/>
    </location>
</feature>
<name>A0A1C5J7Y3_9ACTN</name>
<evidence type="ECO:0000313" key="3">
    <source>
        <dbReference type="EMBL" id="SCG66672.1"/>
    </source>
</evidence>
<dbReference type="Gene3D" id="3.30.70.1440">
    <property type="entry name" value="Multidrug efflux transporter AcrB pore domain"/>
    <property type="match status" value="1"/>
</dbReference>
<feature type="transmembrane region" description="Helical" evidence="2">
    <location>
        <begin position="347"/>
        <end position="367"/>
    </location>
</feature>
<feature type="transmembrane region" description="Helical" evidence="2">
    <location>
        <begin position="374"/>
        <end position="393"/>
    </location>
</feature>
<feature type="transmembrane region" description="Helical" evidence="2">
    <location>
        <begin position="929"/>
        <end position="948"/>
    </location>
</feature>
<protein>
    <submittedName>
        <fullName evidence="3">Heavy metal efflux pump, CzcA family</fullName>
    </submittedName>
</protein>
<dbReference type="OrthoDB" id="3306666at2"/>
<dbReference type="Proteomes" id="UP000198221">
    <property type="component" value="Chromosome I"/>
</dbReference>
<dbReference type="SUPFAM" id="SSF82714">
    <property type="entry name" value="Multidrug efflux transporter AcrB TolC docking domain, DN and DC subdomains"/>
    <property type="match status" value="2"/>
</dbReference>
<feature type="transmembrane region" description="Helical" evidence="2">
    <location>
        <begin position="486"/>
        <end position="509"/>
    </location>
</feature>
<dbReference type="Gene3D" id="1.20.1640.10">
    <property type="entry name" value="Multidrug efflux transporter AcrB transmembrane domain"/>
    <property type="match status" value="2"/>
</dbReference>
<reference evidence="4" key="1">
    <citation type="submission" date="2016-06" db="EMBL/GenBank/DDBJ databases">
        <authorList>
            <person name="Varghese N."/>
            <person name="Submissions Spin"/>
        </authorList>
    </citation>
    <scope>NUCLEOTIDE SEQUENCE [LARGE SCALE GENOMIC DNA]</scope>
    <source>
        <strain evidence="4">DSM 43819</strain>
    </source>
</reference>
<dbReference type="Pfam" id="PF00873">
    <property type="entry name" value="ACR_tran"/>
    <property type="match status" value="1"/>
</dbReference>
<evidence type="ECO:0000256" key="1">
    <source>
        <dbReference type="SAM" id="MobiDB-lite"/>
    </source>
</evidence>
<feature type="transmembrane region" description="Helical" evidence="2">
    <location>
        <begin position="399"/>
        <end position="420"/>
    </location>
</feature>
<evidence type="ECO:0000313" key="4">
    <source>
        <dbReference type="Proteomes" id="UP000198221"/>
    </source>
</evidence>
<dbReference type="SUPFAM" id="SSF82693">
    <property type="entry name" value="Multidrug efflux transporter AcrB pore domain, PN1, PN2, PC1 and PC2 subdomains"/>
    <property type="match status" value="2"/>
</dbReference>
<dbReference type="Gene3D" id="3.30.2090.10">
    <property type="entry name" value="Multidrug efflux transporter AcrB TolC docking domain, DN and DC subdomains"/>
    <property type="match status" value="2"/>
</dbReference>